<dbReference type="Proteomes" id="UP000285604">
    <property type="component" value="Unassembled WGS sequence"/>
</dbReference>
<accession>A0AA92UKM7</accession>
<gene>
    <name evidence="1" type="ORF">DXA63_10050</name>
</gene>
<dbReference type="AlphaFoldDB" id="A0AA92UKM7"/>
<proteinExistence type="predicted"/>
<name>A0AA92UKM7_9BACT</name>
<protein>
    <submittedName>
        <fullName evidence="1">Uncharacterized protein</fullName>
    </submittedName>
</protein>
<evidence type="ECO:0000313" key="1">
    <source>
        <dbReference type="EMBL" id="RGX93438.1"/>
    </source>
</evidence>
<sequence>MSSHLQNLQQATEGELSIEAIGKTAHKLLPIATMIEMETRQHIAALAPEHISDLSESQIRAYTQAIIADLKALL</sequence>
<organism evidence="1 2">
    <name type="scientific">Segatella copri</name>
    <dbReference type="NCBI Taxonomy" id="165179"/>
    <lineage>
        <taxon>Bacteria</taxon>
        <taxon>Pseudomonadati</taxon>
        <taxon>Bacteroidota</taxon>
        <taxon>Bacteroidia</taxon>
        <taxon>Bacteroidales</taxon>
        <taxon>Prevotellaceae</taxon>
        <taxon>Segatella</taxon>
    </lineage>
</organism>
<dbReference type="EMBL" id="QSCI01000044">
    <property type="protein sequence ID" value="RGX93438.1"/>
    <property type="molecule type" value="Genomic_DNA"/>
</dbReference>
<evidence type="ECO:0000313" key="2">
    <source>
        <dbReference type="Proteomes" id="UP000285604"/>
    </source>
</evidence>
<reference evidence="1 2" key="1">
    <citation type="submission" date="2018-08" db="EMBL/GenBank/DDBJ databases">
        <title>A genome reference for cultivated species of the human gut microbiota.</title>
        <authorList>
            <person name="Zou Y."/>
            <person name="Xue W."/>
            <person name="Luo G."/>
        </authorList>
    </citation>
    <scope>NUCLEOTIDE SEQUENCE [LARGE SCALE GENOMIC DNA]</scope>
    <source>
        <strain evidence="1 2">OF03-3</strain>
    </source>
</reference>
<comment type="caution">
    <text evidence="1">The sequence shown here is derived from an EMBL/GenBank/DDBJ whole genome shotgun (WGS) entry which is preliminary data.</text>
</comment>